<evidence type="ECO:0000313" key="3">
    <source>
        <dbReference type="Proteomes" id="UP000799753"/>
    </source>
</evidence>
<dbReference type="OrthoDB" id="3935714at2759"/>
<gene>
    <name evidence="2" type="ORF">P280DRAFT_446415</name>
</gene>
<name>A0A6A6S5G8_9PLEO</name>
<dbReference type="Proteomes" id="UP000799753">
    <property type="component" value="Unassembled WGS sequence"/>
</dbReference>
<organism evidence="2 3">
    <name type="scientific">Massarina eburnea CBS 473.64</name>
    <dbReference type="NCBI Taxonomy" id="1395130"/>
    <lineage>
        <taxon>Eukaryota</taxon>
        <taxon>Fungi</taxon>
        <taxon>Dikarya</taxon>
        <taxon>Ascomycota</taxon>
        <taxon>Pezizomycotina</taxon>
        <taxon>Dothideomycetes</taxon>
        <taxon>Pleosporomycetidae</taxon>
        <taxon>Pleosporales</taxon>
        <taxon>Massarineae</taxon>
        <taxon>Massarinaceae</taxon>
        <taxon>Massarina</taxon>
    </lineage>
</organism>
<reference evidence="2" key="1">
    <citation type="journal article" date="2020" name="Stud. Mycol.">
        <title>101 Dothideomycetes genomes: a test case for predicting lifestyles and emergence of pathogens.</title>
        <authorList>
            <person name="Haridas S."/>
            <person name="Albert R."/>
            <person name="Binder M."/>
            <person name="Bloem J."/>
            <person name="Labutti K."/>
            <person name="Salamov A."/>
            <person name="Andreopoulos B."/>
            <person name="Baker S."/>
            <person name="Barry K."/>
            <person name="Bills G."/>
            <person name="Bluhm B."/>
            <person name="Cannon C."/>
            <person name="Castanera R."/>
            <person name="Culley D."/>
            <person name="Daum C."/>
            <person name="Ezra D."/>
            <person name="Gonzalez J."/>
            <person name="Henrissat B."/>
            <person name="Kuo A."/>
            <person name="Liang C."/>
            <person name="Lipzen A."/>
            <person name="Lutzoni F."/>
            <person name="Magnuson J."/>
            <person name="Mondo S."/>
            <person name="Nolan M."/>
            <person name="Ohm R."/>
            <person name="Pangilinan J."/>
            <person name="Park H.-J."/>
            <person name="Ramirez L."/>
            <person name="Alfaro M."/>
            <person name="Sun H."/>
            <person name="Tritt A."/>
            <person name="Yoshinaga Y."/>
            <person name="Zwiers L.-H."/>
            <person name="Turgeon B."/>
            <person name="Goodwin S."/>
            <person name="Spatafora J."/>
            <person name="Crous P."/>
            <person name="Grigoriev I."/>
        </authorList>
    </citation>
    <scope>NUCLEOTIDE SEQUENCE</scope>
    <source>
        <strain evidence="2">CBS 473.64</strain>
    </source>
</reference>
<protein>
    <submittedName>
        <fullName evidence="2">Uncharacterized protein</fullName>
    </submittedName>
</protein>
<feature type="region of interest" description="Disordered" evidence="1">
    <location>
        <begin position="640"/>
        <end position="661"/>
    </location>
</feature>
<evidence type="ECO:0000313" key="2">
    <source>
        <dbReference type="EMBL" id="KAF2643126.1"/>
    </source>
</evidence>
<evidence type="ECO:0000256" key="1">
    <source>
        <dbReference type="SAM" id="MobiDB-lite"/>
    </source>
</evidence>
<dbReference type="EMBL" id="MU006780">
    <property type="protein sequence ID" value="KAF2643126.1"/>
    <property type="molecule type" value="Genomic_DNA"/>
</dbReference>
<proteinExistence type="predicted"/>
<keyword evidence="3" id="KW-1185">Reference proteome</keyword>
<accession>A0A6A6S5G8</accession>
<sequence length="661" mass="74369">MFSAFTSRNGDGRLPPFKMFSEEDLRNMFEVLPPQKPEQPEELPILPPLLLSSRGEGFVTEQSVSRNFKNLVQTESERLPLTTVSNKLDVDHDTSLRLLRASPHLALLSADESTVITTNERNSIVEHLRNSLRRNVVSKNSFSSLTNVSRASINALVHSEHVSTHVGEDIREVDDHLFTAGYEQAVSDKIKEKIDRSLQEAEPVELTSTSITETAPLWFIQRAANSVIHTQHLSEHFLVDQDSTSTRYVPIESIIRRRDAVVSQLESGELTHIDIRSFMGEFKDIFQTFDDANEYLIELDFIFILGVFAISRSWITSLAEKYIDILDAQDFVDCSADLPSSLPRAIYDSILGMITHRVISWDSSSPEDFCQTGSFVLTLLHHDRECAILYNYANTDANSQWQAHKATPDKDIKFQLAEILAKVPKDRKILGTVAQDHDVQTAVADHFWGVISDLELQNEADFSAFWIKRVLSRQQNYCEALKAIEDTKLHDQLAELLAAYLQKDLVSDTISKARSQGLVCSRKTNKSLQKLETALKANKKDLAGVLSSIEKFGKKQDIAEVDTAALEEAKNVMVGDMLRRMQKPKTDGPLLFLTLIVVLFAKHYPGVIYATGKFTPKLLKLLKPKLNADDYEKLEAWKESAKAGTLGSDEQKAMGQMVDES</sequence>
<dbReference type="AlphaFoldDB" id="A0A6A6S5G8"/>